<sequence length="320" mass="36070">MSIIPTPPQGRKGGSNLSGALPITTTNKLPEFNKLSDPEDTTFVSVCKHLFRYSTPTLVVYGPLAPAHDALLARSILATIEFSFGLAFMAGGLFRRFPTHFTTGQKFFRRLLPISAGVLLSTDGLEEIRVDMIPKQNPLYIEIQMARNIQQAMGKGRGSYWFGPENFCPMDTVRYVKMDHVMKGYKEAVDQYNEHEITISQQEVHDAFSKQLDAKHEGMNLAARVNRIIESQDVAQEIGVKAKDDAKPWFSPFNYKKEGLSRKSGVFTEWQRNHPWEILNIATLNNFLNYEFEFPALTEDAEKTKVKDETGGDDGDNVVV</sequence>
<dbReference type="OrthoDB" id="3994887at2759"/>
<reference evidence="2" key="1">
    <citation type="submission" date="2023-04" db="EMBL/GenBank/DDBJ databases">
        <title>Ambrosiozyma monospora NBRC 1965.</title>
        <authorList>
            <person name="Ichikawa N."/>
            <person name="Sato H."/>
            <person name="Tonouchi N."/>
        </authorList>
    </citation>
    <scope>NUCLEOTIDE SEQUENCE</scope>
    <source>
        <strain evidence="2">NBRC 1965</strain>
    </source>
</reference>
<evidence type="ECO:0000313" key="2">
    <source>
        <dbReference type="EMBL" id="GMG34575.1"/>
    </source>
</evidence>
<proteinExistence type="predicted"/>
<dbReference type="AlphaFoldDB" id="A0A9W6Z0Y3"/>
<keyword evidence="3" id="KW-1185">Reference proteome</keyword>
<organism evidence="2 3">
    <name type="scientific">Ambrosiozyma monospora</name>
    <name type="common">Yeast</name>
    <name type="synonym">Endomycopsis monosporus</name>
    <dbReference type="NCBI Taxonomy" id="43982"/>
    <lineage>
        <taxon>Eukaryota</taxon>
        <taxon>Fungi</taxon>
        <taxon>Dikarya</taxon>
        <taxon>Ascomycota</taxon>
        <taxon>Saccharomycotina</taxon>
        <taxon>Pichiomycetes</taxon>
        <taxon>Pichiales</taxon>
        <taxon>Pichiaceae</taxon>
        <taxon>Ambrosiozyma</taxon>
    </lineage>
</organism>
<dbReference type="EMBL" id="BSXU01002132">
    <property type="protein sequence ID" value="GMG34575.1"/>
    <property type="molecule type" value="Genomic_DNA"/>
</dbReference>
<gene>
    <name evidence="2" type="ORF">Amon01_000442400</name>
</gene>
<evidence type="ECO:0000256" key="1">
    <source>
        <dbReference type="SAM" id="MobiDB-lite"/>
    </source>
</evidence>
<protein>
    <submittedName>
        <fullName evidence="2">Unnamed protein product</fullName>
    </submittedName>
</protein>
<dbReference type="Proteomes" id="UP001165063">
    <property type="component" value="Unassembled WGS sequence"/>
</dbReference>
<feature type="region of interest" description="Disordered" evidence="1">
    <location>
        <begin position="1"/>
        <end position="21"/>
    </location>
</feature>
<evidence type="ECO:0000313" key="3">
    <source>
        <dbReference type="Proteomes" id="UP001165063"/>
    </source>
</evidence>
<comment type="caution">
    <text evidence="2">The sequence shown here is derived from an EMBL/GenBank/DDBJ whole genome shotgun (WGS) entry which is preliminary data.</text>
</comment>
<accession>A0A9W6Z0Y3</accession>
<name>A0A9W6Z0Y3_AMBMO</name>